<proteinExistence type="inferred from homology"/>
<evidence type="ECO:0000256" key="2">
    <source>
        <dbReference type="RuleBase" id="RU363072"/>
    </source>
</evidence>
<comment type="similarity">
    <text evidence="1 2">Belongs to the OprB family.</text>
</comment>
<dbReference type="PANTHER" id="PTHR37944">
    <property type="entry name" value="PORIN B"/>
    <property type="match status" value="1"/>
</dbReference>
<dbReference type="PANTHER" id="PTHR37944:SF1">
    <property type="entry name" value="PORIN B"/>
    <property type="match status" value="1"/>
</dbReference>
<dbReference type="Proteomes" id="UP000708576">
    <property type="component" value="Unassembled WGS sequence"/>
</dbReference>
<evidence type="ECO:0000313" key="4">
    <source>
        <dbReference type="Proteomes" id="UP000708576"/>
    </source>
</evidence>
<dbReference type="InterPro" id="IPR007049">
    <property type="entry name" value="Carb-sel_porin_OprB"/>
</dbReference>
<accession>A0ABS5K0M2</accession>
<name>A0ABS5K0M2_9BACT</name>
<dbReference type="InterPro" id="IPR052932">
    <property type="entry name" value="OprB_Porin"/>
</dbReference>
<dbReference type="Pfam" id="PF04966">
    <property type="entry name" value="OprB"/>
    <property type="match status" value="1"/>
</dbReference>
<protein>
    <submittedName>
        <fullName evidence="3">Carbohydrate porin</fullName>
    </submittedName>
</protein>
<organism evidence="3 4">
    <name type="scientific">Carboxylicivirga linearis</name>
    <dbReference type="NCBI Taxonomy" id="1628157"/>
    <lineage>
        <taxon>Bacteria</taxon>
        <taxon>Pseudomonadati</taxon>
        <taxon>Bacteroidota</taxon>
        <taxon>Bacteroidia</taxon>
        <taxon>Marinilabiliales</taxon>
        <taxon>Marinilabiliaceae</taxon>
        <taxon>Carboxylicivirga</taxon>
    </lineage>
</organism>
<comment type="caution">
    <text evidence="3">The sequence shown here is derived from an EMBL/GenBank/DDBJ whole genome shotgun (WGS) entry which is preliminary data.</text>
</comment>
<dbReference type="InterPro" id="IPR038673">
    <property type="entry name" value="OprB_sf"/>
</dbReference>
<dbReference type="EMBL" id="JAGUCO010000027">
    <property type="protein sequence ID" value="MBS2100660.1"/>
    <property type="molecule type" value="Genomic_DNA"/>
</dbReference>
<evidence type="ECO:0000256" key="1">
    <source>
        <dbReference type="ARBA" id="ARBA00008769"/>
    </source>
</evidence>
<keyword evidence="4" id="KW-1185">Reference proteome</keyword>
<dbReference type="Gene3D" id="2.40.160.180">
    <property type="entry name" value="Carbohydrate-selective porin OprB"/>
    <property type="match status" value="1"/>
</dbReference>
<sequence>MNRLYLIILFVVLNNWCYSQFSEGFHLETSVTGDFIKNLEGGINTENAYIGMEDLAITLNFEEMGILKGGSLFLHGLNTHGITPSTDIVGDLQVTSNIESGNYTGMYQYYYQQQIGNSKFLIGQHDLNSEFVGTEYGGTFINSSFGISPSISLNIPVSIYPMASLAFIYTYEKPYRFIYKIGVYDGDPGNPENNRYNLQPNISLTEGLLFISEIEFFRLINCLPENIKFGAYYHTNDFTNYNDTTITQKGNYGGYFVSDKVIWSGFNHPHSYLTAFLQGGLAPSKINQVNYYIGGGLHLNGMLPNRFQDALGIACAYANMSRAFRNLDKTIDKGELSIEFTYKIHVFEHYSVQPNLQYVINPGANSKLNNALVASMRFNIFLEN</sequence>
<gene>
    <name evidence="3" type="ORF">KEM10_20405</name>
</gene>
<evidence type="ECO:0000313" key="3">
    <source>
        <dbReference type="EMBL" id="MBS2100660.1"/>
    </source>
</evidence>
<reference evidence="3 4" key="1">
    <citation type="journal article" date="2015" name="Int. J. Syst. Evol. Microbiol.">
        <title>Carboxylicivirga linearis sp. nov., isolated from a sea cucumber culture pond.</title>
        <authorList>
            <person name="Wang F.Q."/>
            <person name="Zhou Y.X."/>
            <person name="Lin X.Z."/>
            <person name="Chen G.J."/>
            <person name="Du Z.J."/>
        </authorList>
    </citation>
    <scope>NUCLEOTIDE SEQUENCE [LARGE SCALE GENOMIC DNA]</scope>
    <source>
        <strain evidence="3 4">FB218</strain>
    </source>
</reference>
<dbReference type="RefSeq" id="WP_212218944.1">
    <property type="nucleotide sequence ID" value="NZ_JAGUCO010000027.1"/>
</dbReference>